<feature type="domain" description="HTH lacI-type" evidence="4">
    <location>
        <begin position="4"/>
        <end position="59"/>
    </location>
</feature>
<dbReference type="AlphaFoldDB" id="A0A4P6F3W3"/>
<dbReference type="Proteomes" id="UP000292118">
    <property type="component" value="Chromosome"/>
</dbReference>
<evidence type="ECO:0000313" key="6">
    <source>
        <dbReference type="Proteomes" id="UP000292118"/>
    </source>
</evidence>
<dbReference type="SUPFAM" id="SSF47413">
    <property type="entry name" value="lambda repressor-like DNA-binding domains"/>
    <property type="match status" value="1"/>
</dbReference>
<dbReference type="GO" id="GO:0003700">
    <property type="term" value="F:DNA-binding transcription factor activity"/>
    <property type="evidence" value="ECO:0007669"/>
    <property type="project" value="TreeGrafter"/>
</dbReference>
<keyword evidence="1" id="KW-0805">Transcription regulation</keyword>
<dbReference type="PROSITE" id="PS50932">
    <property type="entry name" value="HTH_LACI_2"/>
    <property type="match status" value="1"/>
</dbReference>
<evidence type="ECO:0000256" key="1">
    <source>
        <dbReference type="ARBA" id="ARBA00023015"/>
    </source>
</evidence>
<dbReference type="Gene3D" id="3.40.50.2300">
    <property type="match status" value="2"/>
</dbReference>
<keyword evidence="6" id="KW-1185">Reference proteome</keyword>
<dbReference type="CDD" id="cd06267">
    <property type="entry name" value="PBP1_LacI_sugar_binding-like"/>
    <property type="match status" value="1"/>
</dbReference>
<dbReference type="CDD" id="cd01392">
    <property type="entry name" value="HTH_LacI"/>
    <property type="match status" value="1"/>
</dbReference>
<dbReference type="PROSITE" id="PS00356">
    <property type="entry name" value="HTH_LACI_1"/>
    <property type="match status" value="1"/>
</dbReference>
<name>A0A4P6F3W3_9MICO</name>
<dbReference type="RefSeq" id="WP_129187777.1">
    <property type="nucleotide sequence ID" value="NZ_CP035493.1"/>
</dbReference>
<dbReference type="InterPro" id="IPR046335">
    <property type="entry name" value="LacI/GalR-like_sensor"/>
</dbReference>
<dbReference type="InterPro" id="IPR028082">
    <property type="entry name" value="Peripla_BP_I"/>
</dbReference>
<keyword evidence="3" id="KW-0804">Transcription</keyword>
<dbReference type="InterPro" id="IPR010982">
    <property type="entry name" value="Lambda_DNA-bd_dom_sf"/>
</dbReference>
<keyword evidence="2" id="KW-0238">DNA-binding</keyword>
<evidence type="ECO:0000256" key="3">
    <source>
        <dbReference type="ARBA" id="ARBA00023163"/>
    </source>
</evidence>
<protein>
    <submittedName>
        <fullName evidence="5">LacI family transcriptional regulator</fullName>
    </submittedName>
</protein>
<reference evidence="5 6" key="1">
    <citation type="submission" date="2019-01" db="EMBL/GenBank/DDBJ databases">
        <title>Genome sequencing of strain FW10M-9.</title>
        <authorList>
            <person name="Heo J."/>
            <person name="Kim S.-J."/>
            <person name="Kim J.-S."/>
            <person name="Hong S.-B."/>
            <person name="Kwon S.-W."/>
        </authorList>
    </citation>
    <scope>NUCLEOTIDE SEQUENCE [LARGE SCALE GENOMIC DNA]</scope>
    <source>
        <strain evidence="5 6">FW10M-9</strain>
    </source>
</reference>
<dbReference type="Pfam" id="PF00356">
    <property type="entry name" value="LacI"/>
    <property type="match status" value="1"/>
</dbReference>
<dbReference type="EMBL" id="CP035493">
    <property type="protein sequence ID" value="QAY70234.1"/>
    <property type="molecule type" value="Genomic_DNA"/>
</dbReference>
<dbReference type="Gene3D" id="1.10.260.40">
    <property type="entry name" value="lambda repressor-like DNA-binding domains"/>
    <property type="match status" value="1"/>
</dbReference>
<gene>
    <name evidence="5" type="ORF">ET471_09475</name>
</gene>
<dbReference type="OrthoDB" id="3226810at2"/>
<dbReference type="SMART" id="SM00354">
    <property type="entry name" value="HTH_LACI"/>
    <property type="match status" value="1"/>
</dbReference>
<sequence length="340" mass="35144">MSRPRLQDVAERAGVSLATASRVLNGSARQPGPDLVARVRTAADALGYVVNAQAQALARSRTGLLGLVVQDISDPYFSSIALGAQVAAREHGLQLLLASTDRDPAVELEAVAAFVAHRADAVVVVGTRRGAADSGLDDALARYVASGGSAVLVGQPLGDVRAVRPPNAVGAASLASELVGLGLRRFVVLGRWEQWATPRERVSAFAQTVEAAGGSVDVVPVSAFSRDGGYGAAGAVAGLVQASAERLCVFGVADVMAIGLIAGLRERGVAVPDDVLVAGFDDIPTLRDHVPALTTVRVPLEEMGRRAVLTAVAELDGEDHRHLDAPLEAQVVLRESTAAR</sequence>
<dbReference type="GO" id="GO:0000976">
    <property type="term" value="F:transcription cis-regulatory region binding"/>
    <property type="evidence" value="ECO:0007669"/>
    <property type="project" value="TreeGrafter"/>
</dbReference>
<proteinExistence type="predicted"/>
<dbReference type="PANTHER" id="PTHR30146:SF153">
    <property type="entry name" value="LACTOSE OPERON REPRESSOR"/>
    <property type="match status" value="1"/>
</dbReference>
<accession>A0A4P6F3W3</accession>
<dbReference type="SUPFAM" id="SSF53822">
    <property type="entry name" value="Periplasmic binding protein-like I"/>
    <property type="match status" value="1"/>
</dbReference>
<dbReference type="KEGG" id="xya:ET471_09475"/>
<evidence type="ECO:0000259" key="4">
    <source>
        <dbReference type="PROSITE" id="PS50932"/>
    </source>
</evidence>
<organism evidence="5 6">
    <name type="scientific">Xylanimonas protaetiae</name>
    <dbReference type="NCBI Taxonomy" id="2509457"/>
    <lineage>
        <taxon>Bacteria</taxon>
        <taxon>Bacillati</taxon>
        <taxon>Actinomycetota</taxon>
        <taxon>Actinomycetes</taxon>
        <taxon>Micrococcales</taxon>
        <taxon>Promicromonosporaceae</taxon>
        <taxon>Xylanimonas</taxon>
    </lineage>
</organism>
<dbReference type="PANTHER" id="PTHR30146">
    <property type="entry name" value="LACI-RELATED TRANSCRIPTIONAL REPRESSOR"/>
    <property type="match status" value="1"/>
</dbReference>
<dbReference type="InterPro" id="IPR000843">
    <property type="entry name" value="HTH_LacI"/>
</dbReference>
<dbReference type="Pfam" id="PF13377">
    <property type="entry name" value="Peripla_BP_3"/>
    <property type="match status" value="1"/>
</dbReference>
<evidence type="ECO:0000313" key="5">
    <source>
        <dbReference type="EMBL" id="QAY70234.1"/>
    </source>
</evidence>
<evidence type="ECO:0000256" key="2">
    <source>
        <dbReference type="ARBA" id="ARBA00023125"/>
    </source>
</evidence>